<evidence type="ECO:0000256" key="5">
    <source>
        <dbReference type="ARBA" id="ARBA00022729"/>
    </source>
</evidence>
<dbReference type="PANTHER" id="PTHR19316:SF35">
    <property type="entry name" value="NUCLEOTIDE EXCHANGE FACTOR SIL1"/>
    <property type="match status" value="1"/>
</dbReference>
<proteinExistence type="inferred from homology"/>
<comment type="similarity">
    <text evidence="2">Belongs to the SIL1 family.</text>
</comment>
<dbReference type="GO" id="GO:0000774">
    <property type="term" value="F:adenyl-nucleotide exchange factor activity"/>
    <property type="evidence" value="ECO:0007669"/>
    <property type="project" value="TreeGrafter"/>
</dbReference>
<dbReference type="SUPFAM" id="SSF48371">
    <property type="entry name" value="ARM repeat"/>
    <property type="match status" value="1"/>
</dbReference>
<feature type="signal peptide" evidence="10">
    <location>
        <begin position="1"/>
        <end position="21"/>
    </location>
</feature>
<evidence type="ECO:0000256" key="9">
    <source>
        <dbReference type="ARBA" id="ARBA00023180"/>
    </source>
</evidence>
<dbReference type="GO" id="GO:0015031">
    <property type="term" value="P:protein transport"/>
    <property type="evidence" value="ECO:0007669"/>
    <property type="project" value="UniProtKB-KW"/>
</dbReference>
<dbReference type="STRING" id="763665.A0A2G5BDM7"/>
<keyword evidence="8" id="KW-0811">Translocation</keyword>
<protein>
    <recommendedName>
        <fullName evidence="3">Nucleotide exchange factor SIL1</fullName>
    </recommendedName>
</protein>
<dbReference type="InterPro" id="IPR011989">
    <property type="entry name" value="ARM-like"/>
</dbReference>
<feature type="chain" id="PRO_5013814732" description="Nucleotide exchange factor SIL1" evidence="10">
    <location>
        <begin position="22"/>
        <end position="540"/>
    </location>
</feature>
<evidence type="ECO:0000256" key="4">
    <source>
        <dbReference type="ARBA" id="ARBA00022448"/>
    </source>
</evidence>
<dbReference type="OrthoDB" id="448649at2759"/>
<dbReference type="PANTHER" id="PTHR19316">
    <property type="entry name" value="PROTEIN FOLDING REGULATOR"/>
    <property type="match status" value="1"/>
</dbReference>
<keyword evidence="6" id="KW-0256">Endoplasmic reticulum</keyword>
<evidence type="ECO:0000256" key="8">
    <source>
        <dbReference type="ARBA" id="ARBA00023010"/>
    </source>
</evidence>
<evidence type="ECO:0000256" key="10">
    <source>
        <dbReference type="SAM" id="SignalP"/>
    </source>
</evidence>
<keyword evidence="7" id="KW-0653">Protein transport</keyword>
<keyword evidence="9" id="KW-0325">Glycoprotein</keyword>
<dbReference type="Gene3D" id="1.25.10.10">
    <property type="entry name" value="Leucine-rich Repeat Variant"/>
    <property type="match status" value="1"/>
</dbReference>
<keyword evidence="12" id="KW-1185">Reference proteome</keyword>
<evidence type="ECO:0000313" key="11">
    <source>
        <dbReference type="EMBL" id="PIA17119.1"/>
    </source>
</evidence>
<evidence type="ECO:0000256" key="2">
    <source>
        <dbReference type="ARBA" id="ARBA00010588"/>
    </source>
</evidence>
<evidence type="ECO:0000313" key="12">
    <source>
        <dbReference type="Proteomes" id="UP000242474"/>
    </source>
</evidence>
<name>A0A2G5BDM7_COERN</name>
<dbReference type="InterPro" id="IPR050693">
    <property type="entry name" value="Hsp70_NEF-Inhibitors"/>
</dbReference>
<dbReference type="Proteomes" id="UP000242474">
    <property type="component" value="Unassembled WGS sequence"/>
</dbReference>
<sequence length="540" mass="60537">MRICSLGILVALFQLVPHSQALDSLNADEKYWPKDDNTLCTTDSKTGIRTCYPRIFNATNEFQLIMPGQEIPRGLHVQLDMGTGQRQARLMAADDSVDEQALAITPAGSNVIERMRICSLGILVALFQLVPHSQALDSLNADEKYWPKDDNTLCTTDSKTGIRTCYPRIFNATNKFQLIMPGQEIPRGLHVQLDMGTGQRQARLMAADDSVDEQALAITPVGSNVIERVDSDYRSQQEMLENNLLDTSNTHKLMGFVINAGNGLVDHTMRAQLDRELEDLKELAYDTQKAERLIHEPGAVSALLRLSDPTHKPLPWPAYTRQLSSIVLGTLVQNNPALQGIAYRSGAIYSLIHILKHEYDARTASKHIFALSALIRGYAPALEQFVDLDGFHLMHDIDSHTSTAYSGGEVECARLDLRVVRLFEDLLNPEFNPNVNQNTKFQIVQFAAFWCNTLARRLINNTDEISEGHGGFITYERRVPYLDSLQMLKLTHRDTCKLPDGFEAWAQAELSRISDNKDEGNEDYRQALIDLDAQALTVNN</sequence>
<evidence type="ECO:0000256" key="6">
    <source>
        <dbReference type="ARBA" id="ARBA00022824"/>
    </source>
</evidence>
<dbReference type="InterPro" id="IPR016024">
    <property type="entry name" value="ARM-type_fold"/>
</dbReference>
<dbReference type="AlphaFoldDB" id="A0A2G5BDM7"/>
<organism evidence="11 12">
    <name type="scientific">Coemansia reversa (strain ATCC 12441 / NRRL 1564)</name>
    <dbReference type="NCBI Taxonomy" id="763665"/>
    <lineage>
        <taxon>Eukaryota</taxon>
        <taxon>Fungi</taxon>
        <taxon>Fungi incertae sedis</taxon>
        <taxon>Zoopagomycota</taxon>
        <taxon>Kickxellomycotina</taxon>
        <taxon>Kickxellomycetes</taxon>
        <taxon>Kickxellales</taxon>
        <taxon>Kickxellaceae</taxon>
        <taxon>Coemansia</taxon>
    </lineage>
</organism>
<evidence type="ECO:0000256" key="7">
    <source>
        <dbReference type="ARBA" id="ARBA00022927"/>
    </source>
</evidence>
<comment type="subcellular location">
    <subcellularLocation>
        <location evidence="1">Endoplasmic reticulum lumen</location>
    </subcellularLocation>
</comment>
<keyword evidence="4" id="KW-0813">Transport</keyword>
<accession>A0A2G5BDM7</accession>
<reference evidence="11 12" key="1">
    <citation type="journal article" date="2015" name="Genome Biol. Evol.">
        <title>Phylogenomic analyses indicate that early fungi evolved digesting cell walls of algal ancestors of land plants.</title>
        <authorList>
            <person name="Chang Y."/>
            <person name="Wang S."/>
            <person name="Sekimoto S."/>
            <person name="Aerts A.L."/>
            <person name="Choi C."/>
            <person name="Clum A."/>
            <person name="LaButti K.M."/>
            <person name="Lindquist E.A."/>
            <person name="Yee Ngan C."/>
            <person name="Ohm R.A."/>
            <person name="Salamov A.A."/>
            <person name="Grigoriev I.V."/>
            <person name="Spatafora J.W."/>
            <person name="Berbee M.L."/>
        </authorList>
    </citation>
    <scope>NUCLEOTIDE SEQUENCE [LARGE SCALE GENOMIC DNA]</scope>
    <source>
        <strain evidence="11 12">NRRL 1564</strain>
    </source>
</reference>
<evidence type="ECO:0000256" key="3">
    <source>
        <dbReference type="ARBA" id="ARBA00015352"/>
    </source>
</evidence>
<gene>
    <name evidence="11" type="ORF">COEREDRAFT_86516</name>
</gene>
<keyword evidence="5 10" id="KW-0732">Signal</keyword>
<evidence type="ECO:0000256" key="1">
    <source>
        <dbReference type="ARBA" id="ARBA00004319"/>
    </source>
</evidence>
<dbReference type="GO" id="GO:0005788">
    <property type="term" value="C:endoplasmic reticulum lumen"/>
    <property type="evidence" value="ECO:0007669"/>
    <property type="project" value="UniProtKB-SubCell"/>
</dbReference>
<dbReference type="EMBL" id="KZ303496">
    <property type="protein sequence ID" value="PIA17119.1"/>
    <property type="molecule type" value="Genomic_DNA"/>
</dbReference>